<organism evidence="4 6">
    <name type="scientific">Phytophthora rubi</name>
    <dbReference type="NCBI Taxonomy" id="129364"/>
    <lineage>
        <taxon>Eukaryota</taxon>
        <taxon>Sar</taxon>
        <taxon>Stramenopiles</taxon>
        <taxon>Oomycota</taxon>
        <taxon>Peronosporomycetes</taxon>
        <taxon>Peronosporales</taxon>
        <taxon>Peronosporaceae</taxon>
        <taxon>Phytophthora</taxon>
    </lineage>
</organism>
<comment type="caution">
    <text evidence="4">The sequence shown here is derived from an EMBL/GenBank/DDBJ whole genome shotgun (WGS) entry which is preliminary data.</text>
</comment>
<evidence type="ECO:0000313" key="3">
    <source>
        <dbReference type="EMBL" id="KAE9048018.1"/>
    </source>
</evidence>
<keyword evidence="6" id="KW-1185">Reference proteome</keyword>
<dbReference type="Proteomes" id="UP000429607">
    <property type="component" value="Unassembled WGS sequence"/>
</dbReference>
<evidence type="ECO:0000313" key="2">
    <source>
        <dbReference type="EMBL" id="KAE9045336.1"/>
    </source>
</evidence>
<evidence type="ECO:0000313" key="7">
    <source>
        <dbReference type="Proteomes" id="UP000435112"/>
    </source>
</evidence>
<feature type="region of interest" description="Disordered" evidence="1">
    <location>
        <begin position="1"/>
        <end position="26"/>
    </location>
</feature>
<evidence type="ECO:0000313" key="5">
    <source>
        <dbReference type="Proteomes" id="UP000429607"/>
    </source>
</evidence>
<gene>
    <name evidence="2" type="ORF">PR001_g5012</name>
    <name evidence="3" type="ORF">PR002_g682</name>
    <name evidence="4" type="ORF">PR003_g822</name>
</gene>
<protein>
    <submittedName>
        <fullName evidence="4">Uncharacterized protein</fullName>
    </submittedName>
</protein>
<dbReference type="EMBL" id="QXFV01000216">
    <property type="protein sequence ID" value="KAE9045336.1"/>
    <property type="molecule type" value="Genomic_DNA"/>
</dbReference>
<name>A0A6A4G3M9_9STRA</name>
<proteinExistence type="predicted"/>
<sequence length="44" mass="4713">MGVDGGRINESEADDAPMSPGEQSIAGEIRLRKIRLEDKVVDSA</sequence>
<accession>A0A6A4G3M9</accession>
<evidence type="ECO:0000313" key="6">
    <source>
        <dbReference type="Proteomes" id="UP000434957"/>
    </source>
</evidence>
<reference evidence="4 6" key="1">
    <citation type="submission" date="2018-08" db="EMBL/GenBank/DDBJ databases">
        <title>Genomic investigation of the strawberry pathogen Phytophthora fragariae indicates pathogenicity is determined by transcriptional variation in three key races.</title>
        <authorList>
            <person name="Adams T.M."/>
            <person name="Armitage A.D."/>
            <person name="Sobczyk M.K."/>
            <person name="Bates H.J."/>
            <person name="Dunwell J.M."/>
            <person name="Nellist C.F."/>
            <person name="Harrison R.J."/>
        </authorList>
    </citation>
    <scope>NUCLEOTIDE SEQUENCE [LARGE SCALE GENOMIC DNA]</scope>
    <source>
        <strain evidence="2 5">SCRP249</strain>
        <strain evidence="3 7">SCRP324</strain>
        <strain evidence="4 6">SCRP333</strain>
    </source>
</reference>
<evidence type="ECO:0000256" key="1">
    <source>
        <dbReference type="SAM" id="MobiDB-lite"/>
    </source>
</evidence>
<dbReference type="EMBL" id="QXFT01000019">
    <property type="protein sequence ID" value="KAE9359346.1"/>
    <property type="molecule type" value="Genomic_DNA"/>
</dbReference>
<dbReference type="AlphaFoldDB" id="A0A6A4G3M9"/>
<dbReference type="EMBL" id="QXFU01000017">
    <property type="protein sequence ID" value="KAE9048018.1"/>
    <property type="molecule type" value="Genomic_DNA"/>
</dbReference>
<dbReference type="Proteomes" id="UP000434957">
    <property type="component" value="Unassembled WGS sequence"/>
</dbReference>
<dbReference type="Proteomes" id="UP000435112">
    <property type="component" value="Unassembled WGS sequence"/>
</dbReference>
<evidence type="ECO:0000313" key="4">
    <source>
        <dbReference type="EMBL" id="KAE9359346.1"/>
    </source>
</evidence>